<dbReference type="SUPFAM" id="SSF52540">
    <property type="entry name" value="P-loop containing nucleoside triphosphate hydrolases"/>
    <property type="match status" value="1"/>
</dbReference>
<evidence type="ECO:0000256" key="3">
    <source>
        <dbReference type="SAM" id="MobiDB-lite"/>
    </source>
</evidence>
<protein>
    <submittedName>
        <fullName evidence="4">Exopolysaccharide/PEP-CTERM locus tyrosine autokinase</fullName>
    </submittedName>
</protein>
<proteinExistence type="predicted"/>
<dbReference type="RefSeq" id="WP_092993977.1">
    <property type="nucleotide sequence ID" value="NZ_FMWD01000003.1"/>
</dbReference>
<keyword evidence="4" id="KW-0808">Transferase</keyword>
<keyword evidence="4" id="KW-0418">Kinase</keyword>
<dbReference type="InterPro" id="IPR050445">
    <property type="entry name" value="Bact_polysacc_biosynth/exp"/>
</dbReference>
<dbReference type="EMBL" id="FMWD01000003">
    <property type="protein sequence ID" value="SCZ55877.1"/>
    <property type="molecule type" value="Genomic_DNA"/>
</dbReference>
<organism evidence="4 5">
    <name type="scientific">Thiohalomonas denitrificans</name>
    <dbReference type="NCBI Taxonomy" id="415747"/>
    <lineage>
        <taxon>Bacteria</taxon>
        <taxon>Pseudomonadati</taxon>
        <taxon>Pseudomonadota</taxon>
        <taxon>Gammaproteobacteria</taxon>
        <taxon>Thiohalomonadales</taxon>
        <taxon>Thiohalomonadaceae</taxon>
        <taxon>Thiohalomonas</taxon>
    </lineage>
</organism>
<dbReference type="GO" id="GO:0005886">
    <property type="term" value="C:plasma membrane"/>
    <property type="evidence" value="ECO:0007669"/>
    <property type="project" value="TreeGrafter"/>
</dbReference>
<dbReference type="AlphaFoldDB" id="A0A1G5Q2I5"/>
<evidence type="ECO:0000256" key="2">
    <source>
        <dbReference type="ARBA" id="ARBA00022840"/>
    </source>
</evidence>
<dbReference type="Gene3D" id="3.40.50.300">
    <property type="entry name" value="P-loop containing nucleotide triphosphate hydrolases"/>
    <property type="match status" value="1"/>
</dbReference>
<keyword evidence="1" id="KW-0547">Nucleotide-binding</keyword>
<evidence type="ECO:0000313" key="4">
    <source>
        <dbReference type="EMBL" id="SCZ55877.1"/>
    </source>
</evidence>
<dbReference type="InterPro" id="IPR027417">
    <property type="entry name" value="P-loop_NTPase"/>
</dbReference>
<dbReference type="CDD" id="cd05387">
    <property type="entry name" value="BY-kinase"/>
    <property type="match status" value="1"/>
</dbReference>
<reference evidence="4 5" key="1">
    <citation type="submission" date="2016-10" db="EMBL/GenBank/DDBJ databases">
        <authorList>
            <person name="de Groot N.N."/>
        </authorList>
    </citation>
    <scope>NUCLEOTIDE SEQUENCE [LARGE SCALE GENOMIC DNA]</scope>
    <source>
        <strain evidence="4 5">HLD2</strain>
    </source>
</reference>
<keyword evidence="5" id="KW-1185">Reference proteome</keyword>
<dbReference type="Proteomes" id="UP000199648">
    <property type="component" value="Unassembled WGS sequence"/>
</dbReference>
<dbReference type="GO" id="GO:0004713">
    <property type="term" value="F:protein tyrosine kinase activity"/>
    <property type="evidence" value="ECO:0007669"/>
    <property type="project" value="TreeGrafter"/>
</dbReference>
<name>A0A1G5Q2I5_9GAMM</name>
<accession>A0A1G5Q2I5</accession>
<feature type="region of interest" description="Disordered" evidence="3">
    <location>
        <begin position="1"/>
        <end position="36"/>
    </location>
</feature>
<evidence type="ECO:0000313" key="5">
    <source>
        <dbReference type="Proteomes" id="UP000199648"/>
    </source>
</evidence>
<evidence type="ECO:0000256" key="1">
    <source>
        <dbReference type="ARBA" id="ARBA00022741"/>
    </source>
</evidence>
<gene>
    <name evidence="4" type="ORF">SAMN03097708_01217</name>
</gene>
<dbReference type="STRING" id="415747.SAMN03097708_01217"/>
<sequence length="293" mass="32166">MSSIEKAAERLSKQQESQPERSRESVPETGKNSVEAAAERIAKTVKKNTPMQSPAVDIHIGKRLEENKIGLTTGVLAEQYRMLKRRVRSNLENERINPRARNMVMITSALPGEGKTFNALNLAISLSKEMDHTVLLVDTDLVKRSLSNVLGLRDSPGLVDVLSGRSSMPEVLKWSDIPKLAVLPAGSYEPQAVELLSSDRMRELAGEIATRYSNRIVLFDAPPLLATSHAAVLSSLMGQVLFVVAQGTTPQQAVKEGVDLLSPNPLAGFVFNMASGTFDSYYGRYYVPDEQQQ</sequence>
<dbReference type="InterPro" id="IPR005702">
    <property type="entry name" value="Wzc-like_C"/>
</dbReference>
<dbReference type="OrthoDB" id="9775724at2"/>
<keyword evidence="2" id="KW-0067">ATP-binding</keyword>
<dbReference type="PANTHER" id="PTHR32309">
    <property type="entry name" value="TYROSINE-PROTEIN KINASE"/>
    <property type="match status" value="1"/>
</dbReference>
<dbReference type="PANTHER" id="PTHR32309:SF13">
    <property type="entry name" value="FERRIC ENTEROBACTIN TRANSPORT PROTEIN FEPE"/>
    <property type="match status" value="1"/>
</dbReference>
<feature type="compositionally biased region" description="Basic and acidic residues" evidence="3">
    <location>
        <begin position="1"/>
        <end position="26"/>
    </location>
</feature>